<dbReference type="CDD" id="cd17546">
    <property type="entry name" value="REC_hyHK_CKI1_RcsC-like"/>
    <property type="match status" value="1"/>
</dbReference>
<evidence type="ECO:0000256" key="6">
    <source>
        <dbReference type="PROSITE-ProRule" id="PRU00169"/>
    </source>
</evidence>
<keyword evidence="5" id="KW-0418">Kinase</keyword>
<dbReference type="RefSeq" id="WP_125869741.1">
    <property type="nucleotide sequence ID" value="NZ_FMYP01000005.1"/>
</dbReference>
<accession>A0A1G6GZ27</accession>
<evidence type="ECO:0000259" key="8">
    <source>
        <dbReference type="PROSITE" id="PS50109"/>
    </source>
</evidence>
<dbReference type="AlphaFoldDB" id="A0A1G6GZ27"/>
<dbReference type="InterPro" id="IPR000700">
    <property type="entry name" value="PAS-assoc_C"/>
</dbReference>
<evidence type="ECO:0000313" key="12">
    <source>
        <dbReference type="EMBL" id="SDB87320.1"/>
    </source>
</evidence>
<keyword evidence="3 6" id="KW-0597">Phosphoprotein</keyword>
<evidence type="ECO:0000313" key="13">
    <source>
        <dbReference type="Proteomes" id="UP000199452"/>
    </source>
</evidence>
<dbReference type="Pfam" id="PF02518">
    <property type="entry name" value="HATPase_c"/>
    <property type="match status" value="1"/>
</dbReference>
<evidence type="ECO:0000259" key="10">
    <source>
        <dbReference type="PROSITE" id="PS50112"/>
    </source>
</evidence>
<evidence type="ECO:0000256" key="1">
    <source>
        <dbReference type="ARBA" id="ARBA00000085"/>
    </source>
</evidence>
<feature type="modified residue" description="4-aspartylphosphate" evidence="6">
    <location>
        <position position="1025"/>
    </location>
</feature>
<dbReference type="InterPro" id="IPR036890">
    <property type="entry name" value="HATPase_C_sf"/>
</dbReference>
<feature type="domain" description="Histidine kinase" evidence="8">
    <location>
        <begin position="732"/>
        <end position="952"/>
    </location>
</feature>
<evidence type="ECO:0000256" key="2">
    <source>
        <dbReference type="ARBA" id="ARBA00012438"/>
    </source>
</evidence>
<dbReference type="SUPFAM" id="SSF47384">
    <property type="entry name" value="Homodimeric domain of signal transducing histidine kinase"/>
    <property type="match status" value="1"/>
</dbReference>
<evidence type="ECO:0000256" key="3">
    <source>
        <dbReference type="ARBA" id="ARBA00022553"/>
    </source>
</evidence>
<dbReference type="EC" id="2.7.13.3" evidence="2"/>
<dbReference type="InterPro" id="IPR035965">
    <property type="entry name" value="PAS-like_dom_sf"/>
</dbReference>
<dbReference type="InterPro" id="IPR001789">
    <property type="entry name" value="Sig_transdc_resp-reg_receiver"/>
</dbReference>
<evidence type="ECO:0000256" key="7">
    <source>
        <dbReference type="SAM" id="Phobius"/>
    </source>
</evidence>
<organism evidence="12 13">
    <name type="scientific">Williamwhitmania taraxaci</name>
    <dbReference type="NCBI Taxonomy" id="1640674"/>
    <lineage>
        <taxon>Bacteria</taxon>
        <taxon>Pseudomonadati</taxon>
        <taxon>Bacteroidota</taxon>
        <taxon>Bacteroidia</taxon>
        <taxon>Bacteroidales</taxon>
        <taxon>Williamwhitmaniaceae</taxon>
        <taxon>Williamwhitmania</taxon>
    </lineage>
</organism>
<dbReference type="PROSITE" id="PS50109">
    <property type="entry name" value="HIS_KIN"/>
    <property type="match status" value="1"/>
</dbReference>
<keyword evidence="7" id="KW-0472">Membrane</keyword>
<feature type="domain" description="PAS" evidence="10">
    <location>
        <begin position="589"/>
        <end position="633"/>
    </location>
</feature>
<dbReference type="PROSITE" id="PS50112">
    <property type="entry name" value="PAS"/>
    <property type="match status" value="2"/>
</dbReference>
<evidence type="ECO:0000259" key="9">
    <source>
        <dbReference type="PROSITE" id="PS50110"/>
    </source>
</evidence>
<dbReference type="EMBL" id="FMYP01000005">
    <property type="protein sequence ID" value="SDB87320.1"/>
    <property type="molecule type" value="Genomic_DNA"/>
</dbReference>
<evidence type="ECO:0000256" key="5">
    <source>
        <dbReference type="ARBA" id="ARBA00022777"/>
    </source>
</evidence>
<name>A0A1G6GZ27_9BACT</name>
<dbReference type="PANTHER" id="PTHR43047">
    <property type="entry name" value="TWO-COMPONENT HISTIDINE PROTEIN KINASE"/>
    <property type="match status" value="1"/>
</dbReference>
<dbReference type="PROSITE" id="PS50113">
    <property type="entry name" value="PAC"/>
    <property type="match status" value="1"/>
</dbReference>
<evidence type="ECO:0000259" key="11">
    <source>
        <dbReference type="PROSITE" id="PS50113"/>
    </source>
</evidence>
<dbReference type="PROSITE" id="PS50110">
    <property type="entry name" value="RESPONSE_REGULATORY"/>
    <property type="match status" value="1"/>
</dbReference>
<sequence>MKRLVFRVDRSFERKATIAVMAFFIVVVGIFVFNSVSTRSHYRNWVVNHTIERAKSDIYNRTKLTRSTFDREVEALALNQSLAKALKNGNSEELFLMSQPVFSRLNGVGKERIFLGLYGINGHLIVGFNDSLELKMNSNEMHSSFLPHGDQITGYDLGNGGLFHFIASPVFYLKTLVGYIQLGIRDDDYAQMLGDSLNFRICNIVTIDKEKAFLFANKESINTSRTKFLLTYGDDSLFSKALSLSNGFNNKTISFNNQYYTIFQFGRLNLRSKNCSSEVFAAVDVTDMVTGFQSYLLGSILLSLGFLLLLFLLLRVLFHMPLKVIDDLQNNLEKKVSERSKEIIDTNTELQQIFNSTANGIRIIDLNFNVIRVNDSFCSISGYPRDAVEGKMCFDFFGCKHCHTADCSIERIKSGVKRVEFEEIKVNAQRNMIKCIHVLVPFFGSNDELIGVIEEVKDVTEKMVMENALVRTEEQQNTFFNNLNIGVFIKSVDQTMIYQNDAMNNLFGRIALGEKMGLYVSEKMRQRWRCEDESVLVEGSLSVEEKLIDRFGNERTFLTQKFKFNAVDGSERIGGIMIDTTSKVDAEKKLRIMSKAINASPLSMVITNTSGTVEQTNPAFSEIAGYSSGESLGMHISTCVFPGHERLINNEIFPTVLGGNTWKGELLCAKKSGEEIWISAAISPVRDRHENIRHILILYEDVSFRKEYERALHKSKEKAEESDKLKMAFLSNISHEIRTPLNAIVGFNNLLATSDDISSEERLRLVKIINQNSSQLLRIIENTIDISKFETEQFKVLTRPCNLNELMESLFCEVFEQGLVSNSVKLSIRKELAESGLTILTDGFRLKQVIENLLTNALMHTTNGFVEFGYTLSDPNTLLFYVVDSGVGIPEERQSTLFKPFTPGASRTNENGGLGVGLPLTKKILTCMGGDIWFKSSMGSGSSFYFSIPLLIANSKYTVEKEHHCSVYPEWLGKQILIADDLEENYYLLKSALKNTKATIHWARNGFQAVNMFRDNPDIDIVLMDLRMPVMDGYKATEEIRILNGEIPVICQTAFADAEESEKISNSGFNALFTKPIGLSSIIDKIDSLLKN</sequence>
<dbReference type="InterPro" id="IPR000014">
    <property type="entry name" value="PAS"/>
</dbReference>
<dbReference type="InterPro" id="IPR011006">
    <property type="entry name" value="CheY-like_superfamily"/>
</dbReference>
<keyword evidence="4" id="KW-0808">Transferase</keyword>
<feature type="domain" description="PAS" evidence="10">
    <location>
        <begin position="346"/>
        <end position="391"/>
    </location>
</feature>
<dbReference type="SMART" id="SM00448">
    <property type="entry name" value="REC"/>
    <property type="match status" value="1"/>
</dbReference>
<feature type="transmembrane region" description="Helical" evidence="7">
    <location>
        <begin position="295"/>
        <end position="318"/>
    </location>
</feature>
<dbReference type="Gene3D" id="3.40.50.2300">
    <property type="match status" value="1"/>
</dbReference>
<dbReference type="SUPFAM" id="SSF55874">
    <property type="entry name" value="ATPase domain of HSP90 chaperone/DNA topoisomerase II/histidine kinase"/>
    <property type="match status" value="1"/>
</dbReference>
<feature type="domain" description="PAC" evidence="11">
    <location>
        <begin position="662"/>
        <end position="714"/>
    </location>
</feature>
<comment type="catalytic activity">
    <reaction evidence="1">
        <text>ATP + protein L-histidine = ADP + protein N-phospho-L-histidine.</text>
        <dbReference type="EC" id="2.7.13.3"/>
    </reaction>
</comment>
<dbReference type="OrthoDB" id="9796457at2"/>
<dbReference type="SMART" id="SM00091">
    <property type="entry name" value="PAS"/>
    <property type="match status" value="3"/>
</dbReference>
<feature type="transmembrane region" description="Helical" evidence="7">
    <location>
        <begin position="12"/>
        <end position="33"/>
    </location>
</feature>
<dbReference type="Proteomes" id="UP000199452">
    <property type="component" value="Unassembled WGS sequence"/>
</dbReference>
<dbReference type="STRING" id="1640674.SAMN05216323_100561"/>
<keyword evidence="7" id="KW-1133">Transmembrane helix</keyword>
<reference evidence="12 13" key="1">
    <citation type="submission" date="2016-09" db="EMBL/GenBank/DDBJ databases">
        <authorList>
            <person name="Capua I."/>
            <person name="De Benedictis P."/>
            <person name="Joannis T."/>
            <person name="Lombin L.H."/>
            <person name="Cattoli G."/>
        </authorList>
    </citation>
    <scope>NUCLEOTIDE SEQUENCE [LARGE SCALE GENOMIC DNA]</scope>
    <source>
        <strain evidence="12 13">A7P-90m</strain>
    </source>
</reference>
<dbReference type="Gene3D" id="3.30.565.10">
    <property type="entry name" value="Histidine kinase-like ATPase, C-terminal domain"/>
    <property type="match status" value="1"/>
</dbReference>
<dbReference type="InterPro" id="IPR004358">
    <property type="entry name" value="Sig_transdc_His_kin-like_C"/>
</dbReference>
<evidence type="ECO:0000256" key="4">
    <source>
        <dbReference type="ARBA" id="ARBA00022679"/>
    </source>
</evidence>
<keyword evidence="7" id="KW-0812">Transmembrane</keyword>
<protein>
    <recommendedName>
        <fullName evidence="2">histidine kinase</fullName>
        <ecNumber evidence="2">2.7.13.3</ecNumber>
    </recommendedName>
</protein>
<dbReference type="Pfam" id="PF00512">
    <property type="entry name" value="HisKA"/>
    <property type="match status" value="1"/>
</dbReference>
<dbReference type="Pfam" id="PF13426">
    <property type="entry name" value="PAS_9"/>
    <property type="match status" value="2"/>
</dbReference>
<dbReference type="Gene3D" id="3.30.450.20">
    <property type="entry name" value="PAS domain"/>
    <property type="match status" value="3"/>
</dbReference>
<feature type="domain" description="Response regulatory" evidence="9">
    <location>
        <begin position="975"/>
        <end position="1090"/>
    </location>
</feature>
<dbReference type="CDD" id="cd00082">
    <property type="entry name" value="HisKA"/>
    <property type="match status" value="1"/>
</dbReference>
<dbReference type="InterPro" id="IPR003594">
    <property type="entry name" value="HATPase_dom"/>
</dbReference>
<dbReference type="InterPro" id="IPR036097">
    <property type="entry name" value="HisK_dim/P_sf"/>
</dbReference>
<proteinExistence type="predicted"/>
<dbReference type="GO" id="GO:0000155">
    <property type="term" value="F:phosphorelay sensor kinase activity"/>
    <property type="evidence" value="ECO:0007669"/>
    <property type="project" value="InterPro"/>
</dbReference>
<dbReference type="NCBIfam" id="TIGR00229">
    <property type="entry name" value="sensory_box"/>
    <property type="match status" value="2"/>
</dbReference>
<dbReference type="Gene3D" id="1.10.287.130">
    <property type="match status" value="1"/>
</dbReference>
<dbReference type="InterPro" id="IPR003661">
    <property type="entry name" value="HisK_dim/P_dom"/>
</dbReference>
<dbReference type="SUPFAM" id="SSF52172">
    <property type="entry name" value="CheY-like"/>
    <property type="match status" value="1"/>
</dbReference>
<dbReference type="SMART" id="SM00387">
    <property type="entry name" value="HATPase_c"/>
    <property type="match status" value="1"/>
</dbReference>
<keyword evidence="13" id="KW-1185">Reference proteome</keyword>
<dbReference type="Pfam" id="PF13188">
    <property type="entry name" value="PAS_8"/>
    <property type="match status" value="1"/>
</dbReference>
<dbReference type="SMART" id="SM00388">
    <property type="entry name" value="HisKA"/>
    <property type="match status" value="1"/>
</dbReference>
<dbReference type="PRINTS" id="PR00344">
    <property type="entry name" value="BCTRLSENSOR"/>
</dbReference>
<gene>
    <name evidence="12" type="ORF">SAMN05216323_100561</name>
</gene>
<dbReference type="Pfam" id="PF00072">
    <property type="entry name" value="Response_reg"/>
    <property type="match status" value="1"/>
</dbReference>
<dbReference type="CDD" id="cd00130">
    <property type="entry name" value="PAS"/>
    <property type="match status" value="2"/>
</dbReference>
<dbReference type="SUPFAM" id="SSF55785">
    <property type="entry name" value="PYP-like sensor domain (PAS domain)"/>
    <property type="match status" value="3"/>
</dbReference>
<dbReference type="InterPro" id="IPR005467">
    <property type="entry name" value="His_kinase_dom"/>
</dbReference>